<dbReference type="AlphaFoldDB" id="A0A1M5SDU3"/>
<dbReference type="RefSeq" id="WP_073325318.1">
    <property type="nucleotide sequence ID" value="NZ_FQWD01000009.1"/>
</dbReference>
<keyword evidence="3" id="KW-1185">Reference proteome</keyword>
<evidence type="ECO:0008006" key="4">
    <source>
        <dbReference type="Google" id="ProtNLM"/>
    </source>
</evidence>
<dbReference type="PROSITE" id="PS51257">
    <property type="entry name" value="PROKAR_LIPOPROTEIN"/>
    <property type="match status" value="1"/>
</dbReference>
<dbReference type="Proteomes" id="UP000184520">
    <property type="component" value="Unassembled WGS sequence"/>
</dbReference>
<accession>A0A1M5SDU3</accession>
<feature type="chain" id="PRO_5012047848" description="DUF4397 domain-containing protein" evidence="1">
    <location>
        <begin position="27"/>
        <end position="461"/>
    </location>
</feature>
<reference evidence="3" key="1">
    <citation type="submission" date="2016-11" db="EMBL/GenBank/DDBJ databases">
        <authorList>
            <person name="Varghese N."/>
            <person name="Submissions S."/>
        </authorList>
    </citation>
    <scope>NUCLEOTIDE SEQUENCE [LARGE SCALE GENOMIC DNA]</scope>
    <source>
        <strain evidence="3">CGMCC 1.8995</strain>
    </source>
</reference>
<proteinExistence type="predicted"/>
<evidence type="ECO:0000313" key="2">
    <source>
        <dbReference type="EMBL" id="SHH36777.1"/>
    </source>
</evidence>
<evidence type="ECO:0000256" key="1">
    <source>
        <dbReference type="SAM" id="SignalP"/>
    </source>
</evidence>
<organism evidence="2 3">
    <name type="scientific">Marisediminitalea aggregata</name>
    <dbReference type="NCBI Taxonomy" id="634436"/>
    <lineage>
        <taxon>Bacteria</taxon>
        <taxon>Pseudomonadati</taxon>
        <taxon>Pseudomonadota</taxon>
        <taxon>Gammaproteobacteria</taxon>
        <taxon>Alteromonadales</taxon>
        <taxon>Alteromonadaceae</taxon>
        <taxon>Marisediminitalea</taxon>
    </lineage>
</organism>
<protein>
    <recommendedName>
        <fullName evidence="4">DUF4397 domain-containing protein</fullName>
    </recommendedName>
</protein>
<gene>
    <name evidence="2" type="ORF">SAMN05216361_4402</name>
</gene>
<keyword evidence="1" id="KW-0732">Signal</keyword>
<name>A0A1M5SDU3_9ALTE</name>
<sequence>MHFPLIKTLFRAASALFLVSVLTACGGSGSGGNSDYTYAYLHFYNGSPNGATVYFRELDGDDLGAAQFGDSSSLLALDSGELELEFYRLDSDDQEVVIDELTVQLKKSYKTVVIMRGDFESPSFESYQFKRETLDEYFRLMATSVLVDETQSFDLYMSDAGDPFEAANYLGTIEAGELTEYTYWDGDSDSEDFNEDEYTIYLTNPGETDVVFETPTINFAYNTEYVLLMRDISGAIQNGMAMDVLLNSSTVSEVTDVDALSQYRIYNSLDSDSPITVTFTGDDEGEAITLTLAAGEVSDFTEINYGDYRISASIGDTSLTAFNNKLITLNQSESKAIVIYEKAGALASLSFVESSLSQAYDKTINFVNLVEDYDDVDFYLVRHDETIDTAEYSVQNVEFTETDTDVVPADYYEIIAVHEDNNDEQYLLYRLPLTGFNEDTNYIITVEPSDNASGYEIVVVD</sequence>
<feature type="signal peptide" evidence="1">
    <location>
        <begin position="1"/>
        <end position="26"/>
    </location>
</feature>
<dbReference type="OrthoDB" id="5758965at2"/>
<dbReference type="EMBL" id="FQWD01000009">
    <property type="protein sequence ID" value="SHH36777.1"/>
    <property type="molecule type" value="Genomic_DNA"/>
</dbReference>
<evidence type="ECO:0000313" key="3">
    <source>
        <dbReference type="Proteomes" id="UP000184520"/>
    </source>
</evidence>